<proteinExistence type="predicted"/>
<dbReference type="Gene3D" id="3.75.10.10">
    <property type="entry name" value="L-arginine/glycine Amidinotransferase, Chain A"/>
    <property type="match status" value="1"/>
</dbReference>
<dbReference type="OrthoDB" id="9807502at2"/>
<gene>
    <name evidence="4" type="ORF">CLV73_2494</name>
</gene>
<dbReference type="PANTHER" id="PTHR47271">
    <property type="entry name" value="ARGININE DEIMINASE"/>
    <property type="match status" value="1"/>
</dbReference>
<keyword evidence="4" id="KW-0378">Hydrolase</keyword>
<protein>
    <recommendedName>
        <fullName evidence="2">arginine deiminase</fullName>
        <ecNumber evidence="2">3.5.3.6</ecNumber>
    </recommendedName>
</protein>
<evidence type="ECO:0000256" key="3">
    <source>
        <dbReference type="ARBA" id="ARBA00049429"/>
    </source>
</evidence>
<dbReference type="GO" id="GO:0019546">
    <property type="term" value="P:L-arginine deiminase pathway"/>
    <property type="evidence" value="ECO:0007669"/>
    <property type="project" value="TreeGrafter"/>
</dbReference>
<dbReference type="EC" id="3.5.3.6" evidence="2"/>
<dbReference type="AlphaFoldDB" id="A0A2M9C113"/>
<comment type="catalytic activity">
    <reaction evidence="3">
        <text>L-arginine + H2O = L-citrulline + NH4(+)</text>
        <dbReference type="Rhea" id="RHEA:19597"/>
        <dbReference type="ChEBI" id="CHEBI:15377"/>
        <dbReference type="ChEBI" id="CHEBI:28938"/>
        <dbReference type="ChEBI" id="CHEBI:32682"/>
        <dbReference type="ChEBI" id="CHEBI:57743"/>
        <dbReference type="EC" id="3.5.3.6"/>
    </reaction>
</comment>
<dbReference type="Proteomes" id="UP000228740">
    <property type="component" value="Unassembled WGS sequence"/>
</dbReference>
<dbReference type="Pfam" id="PF02274">
    <property type="entry name" value="ADI"/>
    <property type="match status" value="1"/>
</dbReference>
<dbReference type="RefSeq" id="WP_100377182.1">
    <property type="nucleotide sequence ID" value="NZ_PGFD01000002.1"/>
</dbReference>
<evidence type="ECO:0000256" key="2">
    <source>
        <dbReference type="ARBA" id="ARBA00012171"/>
    </source>
</evidence>
<evidence type="ECO:0000313" key="4">
    <source>
        <dbReference type="EMBL" id="PJJ64139.1"/>
    </source>
</evidence>
<organism evidence="4 5">
    <name type="scientific">Chryseobacterium geocarposphaerae</name>
    <dbReference type="NCBI Taxonomy" id="1416776"/>
    <lineage>
        <taxon>Bacteria</taxon>
        <taxon>Pseudomonadati</taxon>
        <taxon>Bacteroidota</taxon>
        <taxon>Flavobacteriia</taxon>
        <taxon>Flavobacteriales</taxon>
        <taxon>Weeksellaceae</taxon>
        <taxon>Chryseobacterium group</taxon>
        <taxon>Chryseobacterium</taxon>
    </lineage>
</organism>
<keyword evidence="5" id="KW-1185">Reference proteome</keyword>
<dbReference type="SUPFAM" id="SSF55909">
    <property type="entry name" value="Pentein"/>
    <property type="match status" value="1"/>
</dbReference>
<reference evidence="4 5" key="1">
    <citation type="submission" date="2017-11" db="EMBL/GenBank/DDBJ databases">
        <title>Genomic Encyclopedia of Archaeal and Bacterial Type Strains, Phase II (KMG-II): From Individual Species to Whole Genera.</title>
        <authorList>
            <person name="Goeker M."/>
        </authorList>
    </citation>
    <scope>NUCLEOTIDE SEQUENCE [LARGE SCALE GENOMIC DNA]</scope>
    <source>
        <strain evidence="4 5">DSM 27617</strain>
    </source>
</reference>
<comment type="pathway">
    <text evidence="1">Amino-acid degradation; L-arginine degradation via ADI pathway; carbamoyl phosphate from L-arginine: step 1/2.</text>
</comment>
<evidence type="ECO:0000256" key="1">
    <source>
        <dbReference type="ARBA" id="ARBA00005213"/>
    </source>
</evidence>
<dbReference type="GO" id="GO:0016990">
    <property type="term" value="F:arginine deiminase activity"/>
    <property type="evidence" value="ECO:0007669"/>
    <property type="project" value="UniProtKB-EC"/>
</dbReference>
<dbReference type="PANTHER" id="PTHR47271:SF2">
    <property type="entry name" value="ARGININE DEIMINASE"/>
    <property type="match status" value="1"/>
</dbReference>
<name>A0A2M9C113_9FLAO</name>
<evidence type="ECO:0000313" key="5">
    <source>
        <dbReference type="Proteomes" id="UP000228740"/>
    </source>
</evidence>
<sequence length="304" mass="35260">MKLNIKNETGRLKSVVLGQPNSMGAVPTLEESYDAKSYYTIEHNMYPKEADIINEMNAFEAVLKKYDVEVLRPEIIKDYNQVFARDVAFVIDDKMIISNVIADRADEQGAYKKVFEKVAWRKIINLPETAHIEGGDVIVWDDFLFIGTCFSEDYRSYKTARTNEYAIEILKEYFPKKRIIDLELKKNDKVPYEGILHLDCTFNPVGKDKCIIYKDGFVDESDYNLIIDIFGEENCFHVTAEEMFEMFPNIFSISPEIVVSDKAFTRMNNHLRNEWGMAVEEIPYREISKMGGLLRCSTMPLVRE</sequence>
<dbReference type="EMBL" id="PGFD01000002">
    <property type="protein sequence ID" value="PJJ64139.1"/>
    <property type="molecule type" value="Genomic_DNA"/>
</dbReference>
<accession>A0A2M9C113</accession>
<comment type="caution">
    <text evidence="4">The sequence shown here is derived from an EMBL/GenBank/DDBJ whole genome shotgun (WGS) entry which is preliminary data.</text>
</comment>